<evidence type="ECO:0000313" key="3">
    <source>
        <dbReference type="Proteomes" id="UP000324585"/>
    </source>
</evidence>
<dbReference type="GO" id="GO:0005975">
    <property type="term" value="P:carbohydrate metabolic process"/>
    <property type="evidence" value="ECO:0007669"/>
    <property type="project" value="InterPro"/>
</dbReference>
<dbReference type="Gene3D" id="3.40.30.10">
    <property type="entry name" value="Glutaredoxin"/>
    <property type="match status" value="1"/>
</dbReference>
<reference evidence="3" key="1">
    <citation type="journal article" date="2019" name="Nat. Commun.">
        <title>Expansion of phycobilisome linker gene families in mesophilic red algae.</title>
        <authorList>
            <person name="Lee J."/>
            <person name="Kim D."/>
            <person name="Bhattacharya D."/>
            <person name="Yoon H.S."/>
        </authorList>
    </citation>
    <scope>NUCLEOTIDE SEQUENCE [LARGE SCALE GENOMIC DNA]</scope>
    <source>
        <strain evidence="3">CCMP 1328</strain>
    </source>
</reference>
<dbReference type="PANTHER" id="PTHR42899">
    <property type="entry name" value="SPERMATOGENESIS-ASSOCIATED PROTEIN 20"/>
    <property type="match status" value="1"/>
</dbReference>
<dbReference type="EMBL" id="VRMN01000008">
    <property type="protein sequence ID" value="KAA8492761.1"/>
    <property type="molecule type" value="Genomic_DNA"/>
</dbReference>
<dbReference type="SUPFAM" id="SSF52833">
    <property type="entry name" value="Thioredoxin-like"/>
    <property type="match status" value="1"/>
</dbReference>
<feature type="domain" description="Spermatogenesis-associated protein 20-like TRX" evidence="1">
    <location>
        <begin position="75"/>
        <end position="220"/>
    </location>
</feature>
<sequence>MASSIFFCRSGGDFGRVERRSFDSRTCSARRVHGSARPATDSRRGGRRAALVNVACMSTSVSPSSANIRRLSEDDCSPYLSNLARHAVHWRKWGPDLPREAAALGKMVMVSVGYTTCRWCVAMDDSAFADPKVAEFINANFLPVKVDKNLHADVDMLMSSFVQAILGSSNWPLTVFLDPHELQPFVGAGFLPPDRLLPALRNIHAKWEAEPSTVVAEANRNCVGLQQYFESQFGSHARGEGADESMDKHTLLQQLVDAAEQRFDGAYGGFLSNEEDQGAYKFMRPSLLCALAHAAQCGGAESYASKAEQMVTHTLSSIVCGALFDHIGGGFFRAVDRKFQIPIFEKALSDQALLGLALLECRSELDLALKDPNLDALICDCVTQTLQYCDRDLRVCVKTGSDSVDAATYFAGQDSDSMMLYGVEAGTRVEGAHFLWSDFELQLVLSPSSEEYKTFCATYGISQYGNLGFVDATLSSSFAGVSPPTNAGLYEGQNLPRRQVGQHDATDASKCACLDRARSKLLAQRRTRPPCARDDSVLTTTHCMMICFLCKAHAELDEGRSDLLERIEYAARFLTDSLLDEQGPHLAVKRAVKIAPDQHRVVASSADLAQADDYVWAISACLALARVSEDDESRHAWTDRASHLQAGLDRLFWDERLSTYRATSDAGLVVTLPRCYDDDKPYFVAQHLRNLREPSVSSAHTRTILDAVLHAHSRLVAAAPLSSPALLLNMPS</sequence>
<dbReference type="InterPro" id="IPR008928">
    <property type="entry name" value="6-hairpin_glycosidase_sf"/>
</dbReference>
<dbReference type="InterPro" id="IPR004879">
    <property type="entry name" value="Ssp411-like_TRX"/>
</dbReference>
<accession>A0A5J4YMN7</accession>
<dbReference type="AlphaFoldDB" id="A0A5J4YMN7"/>
<dbReference type="PIRSF" id="PIRSF006402">
    <property type="entry name" value="UCP006402_thioredoxin"/>
    <property type="match status" value="1"/>
</dbReference>
<evidence type="ECO:0000313" key="2">
    <source>
        <dbReference type="EMBL" id="KAA8492761.1"/>
    </source>
</evidence>
<protein>
    <submittedName>
        <fullName evidence="2">Spermatogenesis-associated protein 20</fullName>
    </submittedName>
</protein>
<keyword evidence="3" id="KW-1185">Reference proteome</keyword>
<dbReference type="InterPro" id="IPR036249">
    <property type="entry name" value="Thioredoxin-like_sf"/>
</dbReference>
<dbReference type="Proteomes" id="UP000324585">
    <property type="component" value="Unassembled WGS sequence"/>
</dbReference>
<comment type="caution">
    <text evidence="2">The sequence shown here is derived from an EMBL/GenBank/DDBJ whole genome shotgun (WGS) entry which is preliminary data.</text>
</comment>
<evidence type="ECO:0000259" key="1">
    <source>
        <dbReference type="Pfam" id="PF03190"/>
    </source>
</evidence>
<organism evidence="2 3">
    <name type="scientific">Porphyridium purpureum</name>
    <name type="common">Red alga</name>
    <name type="synonym">Porphyridium cruentum</name>
    <dbReference type="NCBI Taxonomy" id="35688"/>
    <lineage>
        <taxon>Eukaryota</taxon>
        <taxon>Rhodophyta</taxon>
        <taxon>Bangiophyceae</taxon>
        <taxon>Porphyridiales</taxon>
        <taxon>Porphyridiaceae</taxon>
        <taxon>Porphyridium</taxon>
    </lineage>
</organism>
<dbReference type="SUPFAM" id="SSF48208">
    <property type="entry name" value="Six-hairpin glycosidases"/>
    <property type="match status" value="1"/>
</dbReference>
<dbReference type="Pfam" id="PF03190">
    <property type="entry name" value="Thioredox_DsbH"/>
    <property type="match status" value="1"/>
</dbReference>
<dbReference type="PANTHER" id="PTHR42899:SF1">
    <property type="entry name" value="SPERMATOGENESIS-ASSOCIATED PROTEIN 20"/>
    <property type="match status" value="1"/>
</dbReference>
<gene>
    <name evidence="2" type="ORF">FVE85_9033</name>
</gene>
<proteinExistence type="predicted"/>
<dbReference type="OrthoDB" id="1923667at2759"/>
<name>A0A5J4YMN7_PORPP</name>
<dbReference type="InterPro" id="IPR024705">
    <property type="entry name" value="Ssp411"/>
</dbReference>